<feature type="domain" description="AMP-binding enzyme C-terminal" evidence="10">
    <location>
        <begin position="492"/>
        <end position="566"/>
    </location>
</feature>
<dbReference type="InterPro" id="IPR025110">
    <property type="entry name" value="AMP-bd_C"/>
</dbReference>
<evidence type="ECO:0000256" key="5">
    <source>
        <dbReference type="ARBA" id="ARBA00026121"/>
    </source>
</evidence>
<dbReference type="InterPro" id="IPR045851">
    <property type="entry name" value="AMP-bd_C_sf"/>
</dbReference>
<dbReference type="SUPFAM" id="SSF56801">
    <property type="entry name" value="Acetyl-CoA synthetase-like"/>
    <property type="match status" value="1"/>
</dbReference>
<dbReference type="EMBL" id="JAMKFE010000002">
    <property type="protein sequence ID" value="MCM5678416.1"/>
    <property type="molecule type" value="Genomic_DNA"/>
</dbReference>
<dbReference type="PROSITE" id="PS00455">
    <property type="entry name" value="AMP_BINDING"/>
    <property type="match status" value="1"/>
</dbReference>
<dbReference type="PANTHER" id="PTHR43767">
    <property type="entry name" value="LONG-CHAIN-FATTY-ACID--COA LIGASE"/>
    <property type="match status" value="1"/>
</dbReference>
<dbReference type="Proteomes" id="UP001165541">
    <property type="component" value="Unassembled WGS sequence"/>
</dbReference>
<evidence type="ECO:0000259" key="9">
    <source>
        <dbReference type="Pfam" id="PF00501"/>
    </source>
</evidence>
<dbReference type="NCBIfam" id="NF005463">
    <property type="entry name" value="PRK07059.1"/>
    <property type="match status" value="1"/>
</dbReference>
<comment type="pathway">
    <text evidence="2">Lipid metabolism; fatty acid beta-oxidation.</text>
</comment>
<dbReference type="GO" id="GO:0004467">
    <property type="term" value="F:long-chain fatty acid-CoA ligase activity"/>
    <property type="evidence" value="ECO:0007669"/>
    <property type="project" value="UniProtKB-EC"/>
</dbReference>
<keyword evidence="4 8" id="KW-0472">Membrane</keyword>
<dbReference type="InterPro" id="IPR020845">
    <property type="entry name" value="AMP-binding_CS"/>
</dbReference>
<evidence type="ECO:0000256" key="6">
    <source>
        <dbReference type="ARBA" id="ARBA00039545"/>
    </source>
</evidence>
<evidence type="ECO:0000256" key="2">
    <source>
        <dbReference type="ARBA" id="ARBA00005005"/>
    </source>
</evidence>
<dbReference type="EC" id="6.2.1.3" evidence="5"/>
<comment type="subcellular location">
    <subcellularLocation>
        <location evidence="1">Membrane</location>
        <topology evidence="1">Peripheral membrane protein</topology>
    </subcellularLocation>
</comment>
<dbReference type="Pfam" id="PF13193">
    <property type="entry name" value="AMP-binding_C"/>
    <property type="match status" value="1"/>
</dbReference>
<dbReference type="Pfam" id="PF00501">
    <property type="entry name" value="AMP-binding"/>
    <property type="match status" value="1"/>
</dbReference>
<gene>
    <name evidence="11" type="ORF">M8A51_02600</name>
</gene>
<evidence type="ECO:0000256" key="7">
    <source>
        <dbReference type="ARBA" id="ARBA00042773"/>
    </source>
</evidence>
<sequence>MGPPYEPTLHGVAVTASKPWLNHYPPNVPAEIDSQQYDSLPDLLEESFRKYASRRAAMCMDVAITFRDIDEMSGALGAWLQQQGLQRGARVALMMPNVLQYPVAIAAVLRAGFTVVNVNPLYTARELEHQLKDSGAEAIIILENFATTLQEVISRTPVKHVVLAAMGDMLGFWKGALVNFVVRHVRKMVPEFKLPMGEGRTVTRFNAALADGTRRSLHRPKLRPDDVAFLQYTGGTTGVSKGATLTHRNVTANILQTEAWFKPMLDKVGDKQLTIVCALPLYHIFALTVCYMMGARMGTMNLLIPNPRDIPGFIKTLQKHRINMFPAVNTLFNAMANDPEFARLDFSELVVSNGGGMAVQQATAEKWLKITGCPVVEGYGLSETSPVATSNRLDLKEFTGTIGLPIPSTDIAIRDDDGRDVPIGEPGEICIRGPQVMAGYWNRPDETAKVMTPDGFFKSGDVGVMDARGYVKIVDRKKDMILVSGFNVYPNEIEQVVNCHPGVLECAAVGVPDAKSGEAVKLFVVKKDPTLAEEDLAEFCRENFTGYKRPKYIEFRDDLPKTNVGKILRRELRGAA</sequence>
<keyword evidence="8" id="KW-1133">Transmembrane helix</keyword>
<keyword evidence="3 11" id="KW-0436">Ligase</keyword>
<feature type="domain" description="AMP-dependent synthetase/ligase" evidence="9">
    <location>
        <begin position="44"/>
        <end position="441"/>
    </location>
</feature>
<dbReference type="InterPro" id="IPR050237">
    <property type="entry name" value="ATP-dep_AMP-bd_enzyme"/>
</dbReference>
<accession>A0ABT0YI47</accession>
<dbReference type="Gene3D" id="3.40.50.12780">
    <property type="entry name" value="N-terminal domain of ligase-like"/>
    <property type="match status" value="1"/>
</dbReference>
<proteinExistence type="predicted"/>
<evidence type="ECO:0000313" key="11">
    <source>
        <dbReference type="EMBL" id="MCM5678416.1"/>
    </source>
</evidence>
<evidence type="ECO:0000256" key="3">
    <source>
        <dbReference type="ARBA" id="ARBA00022598"/>
    </source>
</evidence>
<keyword evidence="12" id="KW-1185">Reference proteome</keyword>
<dbReference type="InterPro" id="IPR000873">
    <property type="entry name" value="AMP-dep_synth/lig_dom"/>
</dbReference>
<evidence type="ECO:0000256" key="8">
    <source>
        <dbReference type="SAM" id="Phobius"/>
    </source>
</evidence>
<reference evidence="11" key="1">
    <citation type="submission" date="2022-05" db="EMBL/GenBank/DDBJ databases">
        <title>Schlegelella sp. nov., isolated from mangrove soil.</title>
        <authorList>
            <person name="Liu Y."/>
            <person name="Ge X."/>
            <person name="Liu W."/>
        </authorList>
    </citation>
    <scope>NUCLEOTIDE SEQUENCE</scope>
    <source>
        <strain evidence="11">S2-27</strain>
    </source>
</reference>
<feature type="transmembrane region" description="Helical" evidence="8">
    <location>
        <begin position="273"/>
        <end position="294"/>
    </location>
</feature>
<dbReference type="InterPro" id="IPR042099">
    <property type="entry name" value="ANL_N_sf"/>
</dbReference>
<comment type="caution">
    <text evidence="11">The sequence shown here is derived from an EMBL/GenBank/DDBJ whole genome shotgun (WGS) entry which is preliminary data.</text>
</comment>
<organism evidence="11 12">
    <name type="scientific">Caldimonas mangrovi</name>
    <dbReference type="NCBI Taxonomy" id="2944811"/>
    <lineage>
        <taxon>Bacteria</taxon>
        <taxon>Pseudomonadati</taxon>
        <taxon>Pseudomonadota</taxon>
        <taxon>Betaproteobacteria</taxon>
        <taxon>Burkholderiales</taxon>
        <taxon>Sphaerotilaceae</taxon>
        <taxon>Caldimonas</taxon>
    </lineage>
</organism>
<dbReference type="CDD" id="cd05936">
    <property type="entry name" value="FC-FACS_FadD_like"/>
    <property type="match status" value="1"/>
</dbReference>
<evidence type="ECO:0000259" key="10">
    <source>
        <dbReference type="Pfam" id="PF13193"/>
    </source>
</evidence>
<dbReference type="Gene3D" id="3.30.300.30">
    <property type="match status" value="1"/>
</dbReference>
<evidence type="ECO:0000313" key="12">
    <source>
        <dbReference type="Proteomes" id="UP001165541"/>
    </source>
</evidence>
<evidence type="ECO:0000256" key="4">
    <source>
        <dbReference type="ARBA" id="ARBA00023136"/>
    </source>
</evidence>
<protein>
    <recommendedName>
        <fullName evidence="6">Long-chain-fatty-acid--CoA ligase</fullName>
        <ecNumber evidence="5">6.2.1.3</ecNumber>
    </recommendedName>
    <alternativeName>
        <fullName evidence="7">Long-chain acyl-CoA synthetase</fullName>
    </alternativeName>
</protein>
<keyword evidence="8" id="KW-0812">Transmembrane</keyword>
<evidence type="ECO:0000256" key="1">
    <source>
        <dbReference type="ARBA" id="ARBA00004170"/>
    </source>
</evidence>
<dbReference type="PANTHER" id="PTHR43767:SF8">
    <property type="entry name" value="LONG-CHAIN-FATTY-ACID--COA LIGASE"/>
    <property type="match status" value="1"/>
</dbReference>
<name>A0ABT0YI47_9BURK</name>